<dbReference type="EMBL" id="JAKELL010000180">
    <property type="protein sequence ID" value="KAH8979243.1"/>
    <property type="molecule type" value="Genomic_DNA"/>
</dbReference>
<gene>
    <name evidence="5" type="ORF">EDB92DRAFT_1905471</name>
</gene>
<reference evidence="5" key="1">
    <citation type="submission" date="2022-01" db="EMBL/GenBank/DDBJ databases">
        <title>Comparative genomics reveals a dynamic genome evolution in the ectomycorrhizal milk-cap (Lactarius) mushrooms.</title>
        <authorList>
            <consortium name="DOE Joint Genome Institute"/>
            <person name="Lebreton A."/>
            <person name="Tang N."/>
            <person name="Kuo A."/>
            <person name="LaButti K."/>
            <person name="Drula E."/>
            <person name="Barry K."/>
            <person name="Clum A."/>
            <person name="Lipzen A."/>
            <person name="Mousain D."/>
            <person name="Ng V."/>
            <person name="Wang R."/>
            <person name="Wang X."/>
            <person name="Dai Y."/>
            <person name="Henrissat B."/>
            <person name="Grigoriev I.V."/>
            <person name="Guerin-Laguette A."/>
            <person name="Yu F."/>
            <person name="Martin F.M."/>
        </authorList>
    </citation>
    <scope>NUCLEOTIDE SEQUENCE</scope>
    <source>
        <strain evidence="5">QP</strain>
    </source>
</reference>
<feature type="domain" description="Glycoside hydrolase family 3 C-terminal" evidence="4">
    <location>
        <begin position="2"/>
        <end position="43"/>
    </location>
</feature>
<comment type="caution">
    <text evidence="5">The sequence shown here is derived from an EMBL/GenBank/DDBJ whole genome shotgun (WGS) entry which is preliminary data.</text>
</comment>
<sequence>MTAVVWAALGGTKTGNALVDIPYGAVNLSGCLPYTIAKLPSDYSAQLVTGG</sequence>
<dbReference type="GO" id="GO:0004553">
    <property type="term" value="F:hydrolase activity, hydrolyzing O-glycosyl compounds"/>
    <property type="evidence" value="ECO:0007669"/>
    <property type="project" value="InterPro"/>
</dbReference>
<evidence type="ECO:0000256" key="1">
    <source>
        <dbReference type="ARBA" id="ARBA00005336"/>
    </source>
</evidence>
<keyword evidence="6" id="KW-1185">Reference proteome</keyword>
<accession>A0AAD4Q7W1</accession>
<dbReference type="Proteomes" id="UP001201163">
    <property type="component" value="Unassembled WGS sequence"/>
</dbReference>
<proteinExistence type="inferred from homology"/>
<evidence type="ECO:0000256" key="3">
    <source>
        <dbReference type="ARBA" id="ARBA00023295"/>
    </source>
</evidence>
<protein>
    <recommendedName>
        <fullName evidence="4">Glycoside hydrolase family 3 C-terminal domain-containing protein</fullName>
    </recommendedName>
</protein>
<dbReference type="InterPro" id="IPR002772">
    <property type="entry name" value="Glyco_hydro_3_C"/>
</dbReference>
<evidence type="ECO:0000259" key="4">
    <source>
        <dbReference type="Pfam" id="PF01915"/>
    </source>
</evidence>
<evidence type="ECO:0000313" key="6">
    <source>
        <dbReference type="Proteomes" id="UP001201163"/>
    </source>
</evidence>
<organism evidence="5 6">
    <name type="scientific">Lactarius akahatsu</name>
    <dbReference type="NCBI Taxonomy" id="416441"/>
    <lineage>
        <taxon>Eukaryota</taxon>
        <taxon>Fungi</taxon>
        <taxon>Dikarya</taxon>
        <taxon>Basidiomycota</taxon>
        <taxon>Agaricomycotina</taxon>
        <taxon>Agaricomycetes</taxon>
        <taxon>Russulales</taxon>
        <taxon>Russulaceae</taxon>
        <taxon>Lactarius</taxon>
    </lineage>
</organism>
<evidence type="ECO:0000313" key="5">
    <source>
        <dbReference type="EMBL" id="KAH8979243.1"/>
    </source>
</evidence>
<dbReference type="InterPro" id="IPR036881">
    <property type="entry name" value="Glyco_hydro_3_C_sf"/>
</dbReference>
<dbReference type="AlphaFoldDB" id="A0AAD4Q7W1"/>
<dbReference type="SUPFAM" id="SSF52279">
    <property type="entry name" value="Beta-D-glucan exohydrolase, C-terminal domain"/>
    <property type="match status" value="1"/>
</dbReference>
<dbReference type="GO" id="GO:0005975">
    <property type="term" value="P:carbohydrate metabolic process"/>
    <property type="evidence" value="ECO:0007669"/>
    <property type="project" value="InterPro"/>
</dbReference>
<name>A0AAD4Q7W1_9AGAM</name>
<comment type="similarity">
    <text evidence="1">Belongs to the glycosyl hydrolase 3 family.</text>
</comment>
<evidence type="ECO:0000256" key="2">
    <source>
        <dbReference type="ARBA" id="ARBA00022801"/>
    </source>
</evidence>
<dbReference type="Gene3D" id="3.40.50.1700">
    <property type="entry name" value="Glycoside hydrolase family 3 C-terminal domain"/>
    <property type="match status" value="1"/>
</dbReference>
<keyword evidence="3" id="KW-0326">Glycosidase</keyword>
<keyword evidence="2" id="KW-0378">Hydrolase</keyword>
<dbReference type="Pfam" id="PF01915">
    <property type="entry name" value="Glyco_hydro_3_C"/>
    <property type="match status" value="1"/>
</dbReference>